<dbReference type="Proteomes" id="UP000255421">
    <property type="component" value="Unassembled WGS sequence"/>
</dbReference>
<dbReference type="EMBL" id="QQST01000001">
    <property type="protein sequence ID" value="RDI73032.1"/>
    <property type="molecule type" value="Genomic_DNA"/>
</dbReference>
<keyword evidence="3" id="KW-1185">Reference proteome</keyword>
<dbReference type="AlphaFoldDB" id="A0A370IQS6"/>
<sequence length="153" mass="15918">MTLAYAQLGYDADRTPSPGPTDPSGVDEARETLRTSLVVAAADVDGEYAWGNREAAATAVREAIDADARRLAEDRAGEERSLAVAANGSAAGRWAGRNCPTGDGRDFGACRVEEGVVVQERANETTVVAAAFDVSVVAPGERSEVTVVVRPVA</sequence>
<dbReference type="InterPro" id="IPR055685">
    <property type="entry name" value="DUF7261"/>
</dbReference>
<dbReference type="Pfam" id="PF23922">
    <property type="entry name" value="DUF7261"/>
    <property type="match status" value="1"/>
</dbReference>
<proteinExistence type="predicted"/>
<name>A0A370IQS6_9EURY</name>
<dbReference type="OrthoDB" id="307144at2157"/>
<gene>
    <name evidence="2" type="ORF">DWB78_06115</name>
</gene>
<feature type="region of interest" description="Disordered" evidence="1">
    <location>
        <begin position="1"/>
        <end position="28"/>
    </location>
</feature>
<evidence type="ECO:0000313" key="2">
    <source>
        <dbReference type="EMBL" id="RDI73032.1"/>
    </source>
</evidence>
<organism evidence="2 3">
    <name type="scientific">Halopelagius longus</name>
    <dbReference type="NCBI Taxonomy" id="1236180"/>
    <lineage>
        <taxon>Archaea</taxon>
        <taxon>Methanobacteriati</taxon>
        <taxon>Methanobacteriota</taxon>
        <taxon>Stenosarchaea group</taxon>
        <taxon>Halobacteria</taxon>
        <taxon>Halobacteriales</taxon>
        <taxon>Haloferacaceae</taxon>
    </lineage>
</organism>
<accession>A0A370IQS6</accession>
<protein>
    <submittedName>
        <fullName evidence="2">Uncharacterized protein</fullName>
    </submittedName>
</protein>
<comment type="caution">
    <text evidence="2">The sequence shown here is derived from an EMBL/GenBank/DDBJ whole genome shotgun (WGS) entry which is preliminary data.</text>
</comment>
<evidence type="ECO:0000256" key="1">
    <source>
        <dbReference type="SAM" id="MobiDB-lite"/>
    </source>
</evidence>
<reference evidence="2 3" key="1">
    <citation type="submission" date="2018-07" db="EMBL/GenBank/DDBJ databases">
        <title>Genome sequence of extremly halophilic archaeon Halopelagius longus strain BC12-B1.</title>
        <authorList>
            <person name="Zhang X."/>
        </authorList>
    </citation>
    <scope>NUCLEOTIDE SEQUENCE [LARGE SCALE GENOMIC DNA]</scope>
    <source>
        <strain evidence="2 3">BC12-B1</strain>
    </source>
</reference>
<evidence type="ECO:0000313" key="3">
    <source>
        <dbReference type="Proteomes" id="UP000255421"/>
    </source>
</evidence>